<dbReference type="InterPro" id="IPR036249">
    <property type="entry name" value="Thioredoxin-like_sf"/>
</dbReference>
<gene>
    <name evidence="1" type="ordered locus">ZPR_0131</name>
</gene>
<protein>
    <submittedName>
        <fullName evidence="1">Thioredoxin-like subdomain protein</fullName>
    </submittedName>
</protein>
<dbReference type="GO" id="GO:0045454">
    <property type="term" value="P:cell redox homeostasis"/>
    <property type="evidence" value="ECO:0007669"/>
    <property type="project" value="TreeGrafter"/>
</dbReference>
<dbReference type="Pfam" id="PF13899">
    <property type="entry name" value="Thioredoxin_7"/>
    <property type="match status" value="1"/>
</dbReference>
<keyword evidence="2" id="KW-1185">Reference proteome</keyword>
<dbReference type="EMBL" id="CP001650">
    <property type="protein sequence ID" value="ADF50494.1"/>
    <property type="molecule type" value="Genomic_DNA"/>
</dbReference>
<dbReference type="PANTHER" id="PTHR32234">
    <property type="entry name" value="THIOL:DISULFIDE INTERCHANGE PROTEIN DSBD"/>
    <property type="match status" value="1"/>
</dbReference>
<dbReference type="SUPFAM" id="SSF52833">
    <property type="entry name" value="Thioredoxin-like"/>
    <property type="match status" value="1"/>
</dbReference>
<dbReference type="HOGENOM" id="CLU_090389_8_0_10"/>
<proteinExistence type="predicted"/>
<dbReference type="Gene3D" id="3.40.30.10">
    <property type="entry name" value="Glutaredoxin"/>
    <property type="match status" value="1"/>
</dbReference>
<dbReference type="GO" id="GO:0015035">
    <property type="term" value="F:protein-disulfide reductase activity"/>
    <property type="evidence" value="ECO:0007669"/>
    <property type="project" value="TreeGrafter"/>
</dbReference>
<evidence type="ECO:0000313" key="2">
    <source>
        <dbReference type="Proteomes" id="UP000001654"/>
    </source>
</evidence>
<sequence>MAKKMIKNLQIFILFLALPILSYSQKVNTINWLNFEQLEDSLARKPKKTFIYFYADWCVYCKKMEQNAFKNAEIIEKLNSDFYAVKMNAESTDTINFEGQKFYNQQAESMRNGIHQIPLLLASRENFEFSLPVILILDEKFRVKNREFEYLTTKKMMELISIH</sequence>
<dbReference type="AlphaFoldDB" id="D5BCI1"/>
<dbReference type="STRING" id="655815.ZPR_0131"/>
<dbReference type="KEGG" id="zpr:ZPR_0131"/>
<dbReference type="Proteomes" id="UP000001654">
    <property type="component" value="Chromosome"/>
</dbReference>
<accession>D5BCI1</accession>
<dbReference type="PANTHER" id="PTHR32234:SF0">
    <property type="entry name" value="THIOL:DISULFIDE INTERCHANGE PROTEIN DSBD"/>
    <property type="match status" value="1"/>
</dbReference>
<evidence type="ECO:0000313" key="1">
    <source>
        <dbReference type="EMBL" id="ADF50494.1"/>
    </source>
</evidence>
<reference evidence="1 2" key="1">
    <citation type="journal article" date="2010" name="BMC Genomics">
        <title>The complete genome of Zunongwangia profunda SM-A87 reveals its adaptation to the deep-sea environment and ecological role in sedimentary organic nitrogen degradation.</title>
        <authorList>
            <person name="Qin Q.L."/>
            <person name="Zhang X.Y."/>
            <person name="Wang X.M."/>
            <person name="Liu G.M."/>
            <person name="Chen X.L."/>
            <person name="Xie B.B."/>
            <person name="Dang H.Y."/>
            <person name="Zhou B.C."/>
            <person name="Yu J."/>
            <person name="Zhang Y.Z."/>
        </authorList>
    </citation>
    <scope>NUCLEOTIDE SEQUENCE [LARGE SCALE GENOMIC DNA]</scope>
    <source>
        <strain evidence="2">DSM 18752 / CCTCC AB 206139 / SM-A87</strain>
    </source>
</reference>
<organism evidence="1 2">
    <name type="scientific">Zunongwangia profunda (strain DSM 18752 / CCTCC AB 206139 / SM-A87)</name>
    <name type="common">Wangia profunda</name>
    <dbReference type="NCBI Taxonomy" id="655815"/>
    <lineage>
        <taxon>Bacteria</taxon>
        <taxon>Pseudomonadati</taxon>
        <taxon>Bacteroidota</taxon>
        <taxon>Flavobacteriia</taxon>
        <taxon>Flavobacteriales</taxon>
        <taxon>Flavobacteriaceae</taxon>
        <taxon>Zunongwangia</taxon>
    </lineage>
</organism>
<dbReference type="eggNOG" id="COG0526">
    <property type="taxonomic scope" value="Bacteria"/>
</dbReference>
<name>D5BCI1_ZUNPS</name>